<feature type="transmembrane region" description="Helical" evidence="1">
    <location>
        <begin position="230"/>
        <end position="253"/>
    </location>
</feature>
<dbReference type="GO" id="GO:0016874">
    <property type="term" value="F:ligase activity"/>
    <property type="evidence" value="ECO:0007669"/>
    <property type="project" value="UniProtKB-KW"/>
</dbReference>
<feature type="transmembrane region" description="Helical" evidence="1">
    <location>
        <begin position="185"/>
        <end position="218"/>
    </location>
</feature>
<dbReference type="EMBL" id="CP071706">
    <property type="protein sequence ID" value="KDN97863.1"/>
    <property type="molecule type" value="Genomic_DNA"/>
</dbReference>
<feature type="transmembrane region" description="Helical" evidence="1">
    <location>
        <begin position="318"/>
        <end position="338"/>
    </location>
</feature>
<reference evidence="2 3" key="2">
    <citation type="journal article" date="2016" name="Front. Microbiol.">
        <title>When Genome-Based Approach Meets the 'Old but Good': Revealing Genes Involved in the Antibacterial Activity of Pseudomonas sp. P482 against Soft Rot Pathogens.</title>
        <authorList>
            <person name="Krzyzanowska D.M."/>
            <person name="Ossowicki A."/>
            <person name="Rajewska M."/>
            <person name="Maciag T."/>
            <person name="Jablonska M."/>
            <person name="Obuchowski M."/>
            <person name="Heeb S."/>
            <person name="Jafra S."/>
        </authorList>
    </citation>
    <scope>NUCLEOTIDE SEQUENCE [LARGE SCALE GENOMIC DNA]</scope>
    <source>
        <strain evidence="2 3">P482</strain>
    </source>
</reference>
<feature type="transmembrane region" description="Helical" evidence="1">
    <location>
        <begin position="161"/>
        <end position="178"/>
    </location>
</feature>
<dbReference type="AlphaFoldDB" id="A0AAP0SEV2"/>
<evidence type="ECO:0000313" key="2">
    <source>
        <dbReference type="EMBL" id="KDN97863.1"/>
    </source>
</evidence>
<keyword evidence="1" id="KW-0472">Membrane</keyword>
<dbReference type="RefSeq" id="WP_036996544.1">
    <property type="nucleotide sequence ID" value="NZ_CP071706.1"/>
</dbReference>
<feature type="transmembrane region" description="Helical" evidence="1">
    <location>
        <begin position="28"/>
        <end position="46"/>
    </location>
</feature>
<feature type="transmembrane region" description="Helical" evidence="1">
    <location>
        <begin position="55"/>
        <end position="76"/>
    </location>
</feature>
<sequence>MNYSLFFALLFICSRGLAEYFLPKSLSYLVSLGGFVFFVICFYASCRPVLVLRPAVIIISIAFIISSISSLLFTLADGADTAYGFYLAYPVAISFFFLMFYSIKVTSVDLRGVERAVSALVLVLFVTATLQEFKIIDLPGATPAYGLPVDLARPSSLTGSYLHYPLIMVMLGVFLQAVNQRVTFVSLLAFSSVFLAFSRSGMMLVFAHFSFFIVYNILTNGFRFSLKGLLVFYFSLLTGLVALLASGFLELFVERISSSFDQQGVGNDDRIEAWRHGLEVFSSGDWWFGNNFGIATNLTANLVGADSYVVESAVLQNLINFGIVGSIIFFCFFGYMYFFSKERIFRFFLLAFLFQSLVYQSTEVLPFILGVLFLRSLDLLHPAKLSPLSESRRLS</sequence>
<accession>A0AAP0SEV2</accession>
<protein>
    <submittedName>
        <fullName evidence="2">O-antigen ligase family protein</fullName>
    </submittedName>
</protein>
<evidence type="ECO:0000313" key="3">
    <source>
        <dbReference type="Proteomes" id="UP000027121"/>
    </source>
</evidence>
<gene>
    <name evidence="2" type="ORF">BV82_4168</name>
</gene>
<name>A0AAP0SEV2_9PSED</name>
<dbReference type="GeneID" id="98284555"/>
<proteinExistence type="predicted"/>
<reference evidence="2 3" key="1">
    <citation type="journal article" date="2014" name="Genome Announc.">
        <title>Genome Sequence of Pseudomonas sp. Strain P482, a Tomato Rhizosphere Isolate with Broad-Spectrum Antimicrobial Activity.</title>
        <authorList>
            <person name="Krzyzanowska D.M."/>
            <person name="Ossowicki A."/>
            <person name="Jafra S."/>
        </authorList>
    </citation>
    <scope>NUCLEOTIDE SEQUENCE [LARGE SCALE GENOMIC DNA]</scope>
    <source>
        <strain evidence="2 3">P482</strain>
    </source>
</reference>
<keyword evidence="3" id="KW-1185">Reference proteome</keyword>
<feature type="transmembrane region" description="Helical" evidence="1">
    <location>
        <begin position="113"/>
        <end position="130"/>
    </location>
</feature>
<feature type="transmembrane region" description="Helical" evidence="1">
    <location>
        <begin position="344"/>
        <end position="374"/>
    </location>
</feature>
<keyword evidence="1" id="KW-1133">Transmembrane helix</keyword>
<organism evidence="2 3">
    <name type="scientific">Pseudomonas donghuensis</name>
    <dbReference type="NCBI Taxonomy" id="1163398"/>
    <lineage>
        <taxon>Bacteria</taxon>
        <taxon>Pseudomonadati</taxon>
        <taxon>Pseudomonadota</taxon>
        <taxon>Gammaproteobacteria</taxon>
        <taxon>Pseudomonadales</taxon>
        <taxon>Pseudomonadaceae</taxon>
        <taxon>Pseudomonas</taxon>
    </lineage>
</organism>
<feature type="transmembrane region" description="Helical" evidence="1">
    <location>
        <begin position="82"/>
        <end position="101"/>
    </location>
</feature>
<keyword evidence="2" id="KW-0436">Ligase</keyword>
<dbReference type="Proteomes" id="UP000027121">
    <property type="component" value="Chromosome"/>
</dbReference>
<keyword evidence="1" id="KW-0812">Transmembrane</keyword>
<evidence type="ECO:0000256" key="1">
    <source>
        <dbReference type="SAM" id="Phobius"/>
    </source>
</evidence>
<dbReference type="KEGG" id="pdw:BV82_4168"/>